<keyword evidence="1" id="KW-0812">Transmembrane</keyword>
<accession>A0ABV5AN63</accession>
<dbReference type="RefSeq" id="WP_375353028.1">
    <property type="nucleotide sequence ID" value="NZ_JBHHMI010000001.1"/>
</dbReference>
<organism evidence="2 3">
    <name type="scientific">Paenibacillus enshidis</name>
    <dbReference type="NCBI Taxonomy" id="1458439"/>
    <lineage>
        <taxon>Bacteria</taxon>
        <taxon>Bacillati</taxon>
        <taxon>Bacillota</taxon>
        <taxon>Bacilli</taxon>
        <taxon>Bacillales</taxon>
        <taxon>Paenibacillaceae</taxon>
        <taxon>Paenibacillus</taxon>
    </lineage>
</organism>
<dbReference type="Proteomes" id="UP001580346">
    <property type="component" value="Unassembled WGS sequence"/>
</dbReference>
<keyword evidence="1" id="KW-1133">Transmembrane helix</keyword>
<feature type="transmembrane region" description="Helical" evidence="1">
    <location>
        <begin position="9"/>
        <end position="30"/>
    </location>
</feature>
<name>A0ABV5AN63_9BACL</name>
<dbReference type="EMBL" id="JBHHMI010000001">
    <property type="protein sequence ID" value="MFB5265611.1"/>
    <property type="molecule type" value="Genomic_DNA"/>
</dbReference>
<keyword evidence="1" id="KW-0472">Membrane</keyword>
<evidence type="ECO:0000256" key="1">
    <source>
        <dbReference type="SAM" id="Phobius"/>
    </source>
</evidence>
<gene>
    <name evidence="2" type="ORF">ACE41H_02225</name>
</gene>
<protein>
    <submittedName>
        <fullName evidence="2">Uncharacterized protein</fullName>
    </submittedName>
</protein>
<comment type="caution">
    <text evidence="2">The sequence shown here is derived from an EMBL/GenBank/DDBJ whole genome shotgun (WGS) entry which is preliminary data.</text>
</comment>
<evidence type="ECO:0000313" key="3">
    <source>
        <dbReference type="Proteomes" id="UP001580346"/>
    </source>
</evidence>
<sequence>MVNSKLKKIGLGGAIFVTLTMILVCSYLVYLDVKPVHDYFSPKTSAGVNVENEAGEWSSLKFDGQDFIRFDSAFWDKEIVNDANSDGNAQLRVKDDKGNIVIYEFQVSPGTSKQLSSLKNDKQYFFEIKTASKGQFTINAI</sequence>
<reference evidence="2 3" key="1">
    <citation type="submission" date="2024-09" db="EMBL/GenBank/DDBJ databases">
        <title>Paenibacillus zeirhizospherea sp. nov., isolated from surface of the maize (Zea mays) roots in a horticulture field, Hungary.</title>
        <authorList>
            <person name="Marton D."/>
            <person name="Farkas M."/>
            <person name="Bedics A."/>
            <person name="Toth E."/>
            <person name="Tancsics A."/>
            <person name="Boka K."/>
            <person name="Maroti G."/>
            <person name="Kriszt B."/>
            <person name="Cserhati M."/>
        </authorList>
    </citation>
    <scope>NUCLEOTIDE SEQUENCE [LARGE SCALE GENOMIC DNA]</scope>
    <source>
        <strain evidence="2 3">KCTC 33519</strain>
    </source>
</reference>
<keyword evidence="3" id="KW-1185">Reference proteome</keyword>
<proteinExistence type="predicted"/>
<evidence type="ECO:0000313" key="2">
    <source>
        <dbReference type="EMBL" id="MFB5265611.1"/>
    </source>
</evidence>